<dbReference type="RefSeq" id="XP_007931534.1">
    <property type="nucleotide sequence ID" value="XM_007933343.1"/>
</dbReference>
<dbReference type="OrthoDB" id="10560282at2759"/>
<sequence length="873" mass="97229">MIWTWSSATYGRAPGIRITEKRSQAYICLEFDVSLPFTCSSLRGCDLGTKLGGLNNPGEVKLDSGAKIHMSSLRTSHGLHNPFTVDGSESFQYIYSTRHMSLQRIKESRHSSREGVRKPATMNKYEHPKALRSDLSLDDAIINARDAGTEWQYLFIGAQLEEPLWLPADDPQIRPELLATFWNDSEVRMHFGFPIDEHVSTEHVDEEPADCPPEVERARHDEMLMTMGALAENLPEKESLEPTTNEQKLPATTAQPMSFTLAVRPKPQSGSRKHVGCATYSLISMGLQSSVDRYQTLNTGTVLIPLLRPRKSPDIGTVLYFFSGSPSLALFIFSHLVLVKRPGSSIATSIYFLASLYKSLAPHNCAIHCWNPGRNSKGQKIMERGAQMSDYGLPYRKMHEDASSQRLPESSGNLLKPVSSVDEDGIDMNVSKHISTFPSMSELKAALPKVQPETEDDTRMLEAPAESCPHGRSQLCNGCSARNSCSECHAPILASLAPNSTSTSARNVSQAASPIPKKHMSVAVKAFAIQALIQSRSEGLQGNHGGASQRRLHKRIAKRMSLPDFDSLMPLRSTVVMRTEGNSAARPYTLINETRPFNAARIVSPPSLLMITMIPIRLNHLAPGTLIGSASTRGCSVCWKIEQALFFQSLPGLGESRQSFHTSGHKYHHDRASLGIDTKKSNIMSQAYQCRIQWEVPDELETFHPDWPTTNWSLESDITLKQLLEKLKQEISQKLERCDEFSKKGISNFMTQLTEQINKGKDSSAQAAKSTFWLIRFRTTLNDKHNLDSGIWLRFSKLSDIIRTPCQVGVRVQLELEECQRGLSPIRPLLASARKGLNTKGHFRTAGISNSARNAKYINLIAQIIKNEMYTTL</sequence>
<reference evidence="1 2" key="1">
    <citation type="journal article" date="2012" name="PLoS Pathog.">
        <title>Diverse lifestyles and strategies of plant pathogenesis encoded in the genomes of eighteen Dothideomycetes fungi.</title>
        <authorList>
            <person name="Ohm R.A."/>
            <person name="Feau N."/>
            <person name="Henrissat B."/>
            <person name="Schoch C.L."/>
            <person name="Horwitz B.A."/>
            <person name="Barry K.W."/>
            <person name="Condon B.J."/>
            <person name="Copeland A.C."/>
            <person name="Dhillon B."/>
            <person name="Glaser F."/>
            <person name="Hesse C.N."/>
            <person name="Kosti I."/>
            <person name="LaButti K."/>
            <person name="Lindquist E.A."/>
            <person name="Lucas S."/>
            <person name="Salamov A.A."/>
            <person name="Bradshaw R.E."/>
            <person name="Ciuffetti L."/>
            <person name="Hamelin R.C."/>
            <person name="Kema G.H.J."/>
            <person name="Lawrence C."/>
            <person name="Scott J.A."/>
            <person name="Spatafora J.W."/>
            <person name="Turgeon B.G."/>
            <person name="de Wit P.J.G.M."/>
            <person name="Zhong S."/>
            <person name="Goodwin S.B."/>
            <person name="Grigoriev I.V."/>
        </authorList>
    </citation>
    <scope>NUCLEOTIDE SEQUENCE [LARGE SCALE GENOMIC DNA]</scope>
    <source>
        <strain evidence="1 2">CIRAD86</strain>
    </source>
</reference>
<dbReference type="AlphaFoldDB" id="M2YJ65"/>
<evidence type="ECO:0000313" key="2">
    <source>
        <dbReference type="Proteomes" id="UP000016932"/>
    </source>
</evidence>
<name>M2YJ65_PSEFD</name>
<proteinExistence type="predicted"/>
<dbReference type="HOGENOM" id="CLU_329024_0_0_1"/>
<dbReference type="EMBL" id="KB446564">
    <property type="protein sequence ID" value="EME77755.1"/>
    <property type="molecule type" value="Genomic_DNA"/>
</dbReference>
<dbReference type="GeneID" id="19334084"/>
<accession>M2YJ65</accession>
<organism evidence="1 2">
    <name type="scientific">Pseudocercospora fijiensis (strain CIRAD86)</name>
    <name type="common">Black leaf streak disease fungus</name>
    <name type="synonym">Mycosphaerella fijiensis</name>
    <dbReference type="NCBI Taxonomy" id="383855"/>
    <lineage>
        <taxon>Eukaryota</taxon>
        <taxon>Fungi</taxon>
        <taxon>Dikarya</taxon>
        <taxon>Ascomycota</taxon>
        <taxon>Pezizomycotina</taxon>
        <taxon>Dothideomycetes</taxon>
        <taxon>Dothideomycetidae</taxon>
        <taxon>Mycosphaerellales</taxon>
        <taxon>Mycosphaerellaceae</taxon>
        <taxon>Pseudocercospora</taxon>
    </lineage>
</organism>
<dbReference type="VEuPathDB" id="FungiDB:MYCFIDRAFT_179248"/>
<gene>
    <name evidence="1" type="ORF">MYCFIDRAFT_179248</name>
</gene>
<evidence type="ECO:0000313" key="1">
    <source>
        <dbReference type="EMBL" id="EME77755.1"/>
    </source>
</evidence>
<dbReference type="KEGG" id="pfj:MYCFIDRAFT_179248"/>
<keyword evidence="2" id="KW-1185">Reference proteome</keyword>
<dbReference type="Proteomes" id="UP000016932">
    <property type="component" value="Unassembled WGS sequence"/>
</dbReference>
<protein>
    <submittedName>
        <fullName evidence="1">Uncharacterized protein</fullName>
    </submittedName>
</protein>